<evidence type="ECO:0000313" key="5">
    <source>
        <dbReference type="Proteomes" id="UP000254425"/>
    </source>
</evidence>
<keyword evidence="5" id="KW-1185">Reference proteome</keyword>
<dbReference type="InterPro" id="IPR000757">
    <property type="entry name" value="Beta-glucanase-like"/>
</dbReference>
<dbReference type="Gene3D" id="2.60.120.200">
    <property type="match status" value="1"/>
</dbReference>
<evidence type="ECO:0000259" key="3">
    <source>
        <dbReference type="PROSITE" id="PS51762"/>
    </source>
</evidence>
<feature type="domain" description="GH16" evidence="3">
    <location>
        <begin position="63"/>
        <end position="328"/>
    </location>
</feature>
<reference evidence="4 5" key="1">
    <citation type="submission" date="2018-07" db="EMBL/GenBank/DDBJ databases">
        <title>Draft genome of the type strain Streptomyces armeniacus ATCC 15676.</title>
        <authorList>
            <person name="Labana P."/>
            <person name="Gosse J.T."/>
            <person name="Boddy C.N."/>
        </authorList>
    </citation>
    <scope>NUCLEOTIDE SEQUENCE [LARGE SCALE GENOMIC DNA]</scope>
    <source>
        <strain evidence="4 5">ATCC 15676</strain>
    </source>
</reference>
<evidence type="ECO:0000313" key="4">
    <source>
        <dbReference type="EMBL" id="AXK37701.1"/>
    </source>
</evidence>
<feature type="chain" id="PRO_5039450303" evidence="2">
    <location>
        <begin position="24"/>
        <end position="343"/>
    </location>
</feature>
<dbReference type="PROSITE" id="PS51762">
    <property type="entry name" value="GH16_2"/>
    <property type="match status" value="1"/>
</dbReference>
<protein>
    <submittedName>
        <fullName evidence="4">1,3-beta-glucanase</fullName>
    </submittedName>
</protein>
<dbReference type="GO" id="GO:0005975">
    <property type="term" value="P:carbohydrate metabolic process"/>
    <property type="evidence" value="ECO:0007669"/>
    <property type="project" value="InterPro"/>
</dbReference>
<dbReference type="KEGG" id="sarm:DVA86_27625"/>
<name>A0A345Y1D5_9ACTN</name>
<dbReference type="PROSITE" id="PS51318">
    <property type="entry name" value="TAT"/>
    <property type="match status" value="1"/>
</dbReference>
<dbReference type="AlphaFoldDB" id="A0A345Y1D5"/>
<sequence length="343" mass="36427">MKNMRRRWLLAAVATVTAFGAYALPAANAGESDSGSSKSSQSAQTKAGADGKDANALEEVWRSDFEGDAGSLPSGDDWIIDKGHGYPGGPDNWGTGEIQEYTDNPDNLQLDGDGHLKITALKNGDTWTSGRIESQRTDFAAPEGGKMRIEASIQMPNITGDEALGYWPAFWTLGGEYRGNYWNWPGVGEFDIMENVNGINSVWGVLHCGVNPGGPCNETQGIGNSTECPETACQAGYHTYALELDRTGDTEALRWYVDDKEYHSVTSADMDAETWANATDHGHFILLNLAMGGAFPDGVAGHATPTDATKPGASMMVDYVAVSVEGGQGAQSKGANSKEGTGK</sequence>
<dbReference type="InterPro" id="IPR013320">
    <property type="entry name" value="ConA-like_dom_sf"/>
</dbReference>
<dbReference type="PANTHER" id="PTHR10963:SF60">
    <property type="entry name" value="GRAM-NEGATIVE BACTERIA-BINDING PROTEIN 1-RELATED"/>
    <property type="match status" value="1"/>
</dbReference>
<dbReference type="EMBL" id="CP031320">
    <property type="protein sequence ID" value="AXK37701.1"/>
    <property type="molecule type" value="Genomic_DNA"/>
</dbReference>
<proteinExistence type="predicted"/>
<dbReference type="SUPFAM" id="SSF49899">
    <property type="entry name" value="Concanavalin A-like lectins/glucanases"/>
    <property type="match status" value="1"/>
</dbReference>
<keyword evidence="2" id="KW-0732">Signal</keyword>
<dbReference type="CDD" id="cd02182">
    <property type="entry name" value="GH16_Strep_laminarinase_like"/>
    <property type="match status" value="1"/>
</dbReference>
<dbReference type="InterPro" id="IPR006311">
    <property type="entry name" value="TAT_signal"/>
</dbReference>
<gene>
    <name evidence="4" type="ORF">DVA86_27625</name>
</gene>
<dbReference type="GO" id="GO:0004553">
    <property type="term" value="F:hydrolase activity, hydrolyzing O-glycosyl compounds"/>
    <property type="evidence" value="ECO:0007669"/>
    <property type="project" value="InterPro"/>
</dbReference>
<organism evidence="4 5">
    <name type="scientific">Streptomyces armeniacus</name>
    <dbReference type="NCBI Taxonomy" id="83291"/>
    <lineage>
        <taxon>Bacteria</taxon>
        <taxon>Bacillati</taxon>
        <taxon>Actinomycetota</taxon>
        <taxon>Actinomycetes</taxon>
        <taxon>Kitasatosporales</taxon>
        <taxon>Streptomycetaceae</taxon>
        <taxon>Streptomyces</taxon>
    </lineage>
</organism>
<feature type="signal peptide" evidence="2">
    <location>
        <begin position="1"/>
        <end position="23"/>
    </location>
</feature>
<accession>A0A345Y1D5</accession>
<feature type="region of interest" description="Disordered" evidence="1">
    <location>
        <begin position="28"/>
        <end position="53"/>
    </location>
</feature>
<evidence type="ECO:0000256" key="1">
    <source>
        <dbReference type="SAM" id="MobiDB-lite"/>
    </source>
</evidence>
<feature type="compositionally biased region" description="Low complexity" evidence="1">
    <location>
        <begin position="32"/>
        <end position="48"/>
    </location>
</feature>
<dbReference type="Proteomes" id="UP000254425">
    <property type="component" value="Chromosome"/>
</dbReference>
<evidence type="ECO:0000256" key="2">
    <source>
        <dbReference type="SAM" id="SignalP"/>
    </source>
</evidence>
<dbReference type="InterPro" id="IPR050546">
    <property type="entry name" value="Glycosyl_Hydrlase_16"/>
</dbReference>
<dbReference type="PANTHER" id="PTHR10963">
    <property type="entry name" value="GLYCOSYL HYDROLASE-RELATED"/>
    <property type="match status" value="1"/>
</dbReference>